<dbReference type="Proteomes" id="UP000824998">
    <property type="component" value="Unassembled WGS sequence"/>
</dbReference>
<organism evidence="10 11">
    <name type="scientific">Amylocarpus encephaloides</name>
    <dbReference type="NCBI Taxonomy" id="45428"/>
    <lineage>
        <taxon>Eukaryota</taxon>
        <taxon>Fungi</taxon>
        <taxon>Dikarya</taxon>
        <taxon>Ascomycota</taxon>
        <taxon>Pezizomycotina</taxon>
        <taxon>Leotiomycetes</taxon>
        <taxon>Helotiales</taxon>
        <taxon>Helotiales incertae sedis</taxon>
        <taxon>Amylocarpus</taxon>
    </lineage>
</organism>
<comment type="caution">
    <text evidence="10">The sequence shown here is derived from an EMBL/GenBank/DDBJ whole genome shotgun (WGS) entry which is preliminary data.</text>
</comment>
<evidence type="ECO:0000313" key="10">
    <source>
        <dbReference type="EMBL" id="KAG9234068.1"/>
    </source>
</evidence>
<reference evidence="10" key="1">
    <citation type="journal article" date="2021" name="IMA Fungus">
        <title>Genomic characterization of three marine fungi, including Emericellopsis atlantica sp. nov. with signatures of a generalist lifestyle and marine biomass degradation.</title>
        <authorList>
            <person name="Hagestad O.C."/>
            <person name="Hou L."/>
            <person name="Andersen J.H."/>
            <person name="Hansen E.H."/>
            <person name="Altermark B."/>
            <person name="Li C."/>
            <person name="Kuhnert E."/>
            <person name="Cox R.J."/>
            <person name="Crous P.W."/>
            <person name="Spatafora J.W."/>
            <person name="Lail K."/>
            <person name="Amirebrahimi M."/>
            <person name="Lipzen A."/>
            <person name="Pangilinan J."/>
            <person name="Andreopoulos W."/>
            <person name="Hayes R.D."/>
            <person name="Ng V."/>
            <person name="Grigoriev I.V."/>
            <person name="Jackson S.A."/>
            <person name="Sutton T.D.S."/>
            <person name="Dobson A.D.W."/>
            <person name="Rama T."/>
        </authorList>
    </citation>
    <scope>NUCLEOTIDE SEQUENCE</scope>
    <source>
        <strain evidence="10">TRa018bII</strain>
    </source>
</reference>
<comment type="similarity">
    <text evidence="1">Belongs to the carbohydrate esterase 15 (CE15) family.</text>
</comment>
<keyword evidence="4" id="KW-0378">Hydrolase</keyword>
<dbReference type="EMBL" id="MU251476">
    <property type="protein sequence ID" value="KAG9234068.1"/>
    <property type="molecule type" value="Genomic_DNA"/>
</dbReference>
<dbReference type="InterPro" id="IPR029058">
    <property type="entry name" value="AB_hydrolase_fold"/>
</dbReference>
<dbReference type="SUPFAM" id="SSF53474">
    <property type="entry name" value="alpha/beta-Hydrolases"/>
    <property type="match status" value="1"/>
</dbReference>
<dbReference type="GO" id="GO:0052689">
    <property type="term" value="F:carboxylic ester hydrolase activity"/>
    <property type="evidence" value="ECO:0007669"/>
    <property type="project" value="UniProtKB-KW"/>
</dbReference>
<sequence>MKFFAPLLLIAVPVLAKTEQVAEDLSRCSNDVAPYTVNEPLLPDPFLFTKGGRARNEREWRCRRREISSLVTQLELGVKPEGNYNATLAVHVFDFGEKHDQSISFNAKIRYPTTGKAPYPAIIALGGTSLPELPGVATILFPNDEIAQQYGAKSRGIGKFYDLYGKDATAGAMMAWAWGVSRLIDALEDTPAAKIDLDRIGLTGCSRNGKGAFVAGAFDDRIVLTIPQEAGTGGGGCWRIADAIYSTGGNVQTASELVQENVWVGKVFENFTSAVTTLPFDHHSLAALMAPRGLFVIENDIDWLAPASTLGCMKAASKVWDAMWESDSFGYSMMGLHNHCSFPDSQKADLTAFVDKFLHRKRVDTSGMFFSSANSTAGFTFKEEDWIKWSVPEFRLVD</sequence>
<evidence type="ECO:0000259" key="9">
    <source>
        <dbReference type="Pfam" id="PF22244"/>
    </source>
</evidence>
<dbReference type="AlphaFoldDB" id="A0A9P7YHR3"/>
<evidence type="ECO:0000256" key="8">
    <source>
        <dbReference type="SAM" id="SignalP"/>
    </source>
</evidence>
<keyword evidence="2" id="KW-0719">Serine esterase</keyword>
<dbReference type="GO" id="GO:0046274">
    <property type="term" value="P:lignin catabolic process"/>
    <property type="evidence" value="ECO:0007669"/>
    <property type="project" value="UniProtKB-KW"/>
</dbReference>
<dbReference type="Pfam" id="PF22244">
    <property type="entry name" value="GCE_fung"/>
    <property type="match status" value="1"/>
</dbReference>
<keyword evidence="11" id="KW-1185">Reference proteome</keyword>
<feature type="signal peptide" evidence="8">
    <location>
        <begin position="1"/>
        <end position="16"/>
    </location>
</feature>
<evidence type="ECO:0000256" key="6">
    <source>
        <dbReference type="ARBA" id="ARBA00024511"/>
    </source>
</evidence>
<dbReference type="OrthoDB" id="3781271at2759"/>
<keyword evidence="3 8" id="KW-0732">Signal</keyword>
<evidence type="ECO:0000256" key="3">
    <source>
        <dbReference type="ARBA" id="ARBA00022729"/>
    </source>
</evidence>
<feature type="domain" description="4-O-methyl-glucuronoyl methylesterase-like" evidence="9">
    <location>
        <begin position="98"/>
        <end position="323"/>
    </location>
</feature>
<evidence type="ECO:0000256" key="4">
    <source>
        <dbReference type="ARBA" id="ARBA00022801"/>
    </source>
</evidence>
<gene>
    <name evidence="10" type="ORF">BJ875DRAFT_510599</name>
</gene>
<protein>
    <recommendedName>
        <fullName evidence="7">(4-O-methyl)-D-glucuronate--lignin esterase</fullName>
        <ecNumber evidence="7">3.1.1.117</ecNumber>
    </recommendedName>
</protein>
<feature type="chain" id="PRO_5040323992" description="(4-O-methyl)-D-glucuronate--lignin esterase" evidence="8">
    <location>
        <begin position="17"/>
        <end position="398"/>
    </location>
</feature>
<proteinExistence type="inferred from homology"/>
<name>A0A9P7YHR3_9HELO</name>
<keyword evidence="5" id="KW-0439">Lignin degradation</keyword>
<evidence type="ECO:0000256" key="1">
    <source>
        <dbReference type="ARBA" id="ARBA00010092"/>
    </source>
</evidence>
<evidence type="ECO:0000256" key="5">
    <source>
        <dbReference type="ARBA" id="ARBA00023185"/>
    </source>
</evidence>
<evidence type="ECO:0000256" key="2">
    <source>
        <dbReference type="ARBA" id="ARBA00022487"/>
    </source>
</evidence>
<evidence type="ECO:0000256" key="7">
    <source>
        <dbReference type="ARBA" id="ARBA00026105"/>
    </source>
</evidence>
<comment type="catalytic activity">
    <reaction evidence="6">
        <text>a 4-O-methyl-alpha-D-glucuronosyl ester derivative + H2O = 4-O-methyl-alpha-D-glucuronate derivative + an alcohol + H(+)</text>
        <dbReference type="Rhea" id="RHEA:67452"/>
        <dbReference type="ChEBI" id="CHEBI:15377"/>
        <dbReference type="ChEBI" id="CHEBI:15378"/>
        <dbReference type="ChEBI" id="CHEBI:30879"/>
        <dbReference type="ChEBI" id="CHEBI:171667"/>
        <dbReference type="ChEBI" id="CHEBI:171668"/>
        <dbReference type="EC" id="3.1.1.117"/>
    </reaction>
    <physiologicalReaction direction="left-to-right" evidence="6">
        <dbReference type="Rhea" id="RHEA:67453"/>
    </physiologicalReaction>
</comment>
<dbReference type="InterPro" id="IPR054579">
    <property type="entry name" value="GCE-like_dom"/>
</dbReference>
<dbReference type="EC" id="3.1.1.117" evidence="7"/>
<dbReference type="Gene3D" id="3.40.50.1820">
    <property type="entry name" value="alpha/beta hydrolase"/>
    <property type="match status" value="1"/>
</dbReference>
<evidence type="ECO:0000313" key="11">
    <source>
        <dbReference type="Proteomes" id="UP000824998"/>
    </source>
</evidence>
<accession>A0A9P7YHR3</accession>